<dbReference type="EMBL" id="JBFPER010000001">
    <property type="protein sequence ID" value="MEX0381406.1"/>
    <property type="molecule type" value="Genomic_DNA"/>
</dbReference>
<name>A0ABV3S4Z5_9LACO</name>
<keyword evidence="1" id="KW-0812">Transmembrane</keyword>
<feature type="transmembrane region" description="Helical" evidence="1">
    <location>
        <begin position="6"/>
        <end position="25"/>
    </location>
</feature>
<evidence type="ECO:0000313" key="2">
    <source>
        <dbReference type="EMBL" id="MEX0381406.1"/>
    </source>
</evidence>
<proteinExistence type="predicted"/>
<sequence length="299" mass="33569">MRNKVYGISTLLIIIIVFLLITFGIKSPKRDVTHDVTKQSGESATQLSLGDIVKSNKLKLFFISKGNVTRKSTISQLVAVKGKTAAIYNLNDESQHRELTDGFADEDFINKYQKLQSKDVTIKDLEKLSEDEILKLARDRDKESFNLTKFLAQDTLKQQQNTEVEDSDRAENSVVKDKVTKKEASASYASPKYVDFKVVGEDNGRDEKLVKEIVTFYSTNTWKATLDSNDPVSQDVEVTMYGGQQNFKATVDETNFIGIGSTSDSDDTMMFSKTNKISNSFVLDKYHNSIISSISESDD</sequence>
<reference evidence="2 3" key="1">
    <citation type="submission" date="2024-07" db="EMBL/GenBank/DDBJ databases">
        <authorList>
            <person name="Yun M."/>
        </authorList>
    </citation>
    <scope>NUCLEOTIDE SEQUENCE [LARGE SCALE GENOMIC DNA]</scope>
    <source>
        <strain evidence="2 3">MS01</strain>
    </source>
</reference>
<evidence type="ECO:0000313" key="3">
    <source>
        <dbReference type="Proteomes" id="UP001556617"/>
    </source>
</evidence>
<protein>
    <submittedName>
        <fullName evidence="2">Uncharacterized protein</fullName>
    </submittedName>
</protein>
<dbReference type="RefSeq" id="WP_367975139.1">
    <property type="nucleotide sequence ID" value="NZ_JBFPEQ010000001.1"/>
</dbReference>
<keyword evidence="1" id="KW-1133">Transmembrane helix</keyword>
<gene>
    <name evidence="2" type="ORF">AB3K24_08595</name>
</gene>
<comment type="caution">
    <text evidence="2">The sequence shown here is derived from an EMBL/GenBank/DDBJ whole genome shotgun (WGS) entry which is preliminary data.</text>
</comment>
<accession>A0ABV3S4Z5</accession>
<keyword evidence="3" id="KW-1185">Reference proteome</keyword>
<organism evidence="2 3">
    <name type="scientific">Leuconostoc aquikimchii</name>
    <dbReference type="NCBI Taxonomy" id="3236804"/>
    <lineage>
        <taxon>Bacteria</taxon>
        <taxon>Bacillati</taxon>
        <taxon>Bacillota</taxon>
        <taxon>Bacilli</taxon>
        <taxon>Lactobacillales</taxon>
        <taxon>Lactobacillaceae</taxon>
        <taxon>Leuconostoc</taxon>
    </lineage>
</organism>
<keyword evidence="1" id="KW-0472">Membrane</keyword>
<dbReference type="Proteomes" id="UP001556617">
    <property type="component" value="Unassembled WGS sequence"/>
</dbReference>
<evidence type="ECO:0000256" key="1">
    <source>
        <dbReference type="SAM" id="Phobius"/>
    </source>
</evidence>